<protein>
    <recommendedName>
        <fullName evidence="2">Exonuclease domain-containing protein</fullName>
    </recommendedName>
</protein>
<dbReference type="AlphaFoldDB" id="A0A382N328"/>
<accession>A0A382N328</accession>
<evidence type="ECO:0008006" key="2">
    <source>
        <dbReference type="Google" id="ProtNLM"/>
    </source>
</evidence>
<dbReference type="GO" id="GO:0003676">
    <property type="term" value="F:nucleic acid binding"/>
    <property type="evidence" value="ECO:0007669"/>
    <property type="project" value="InterPro"/>
</dbReference>
<organism evidence="1">
    <name type="scientific">marine metagenome</name>
    <dbReference type="NCBI Taxonomy" id="408172"/>
    <lineage>
        <taxon>unclassified sequences</taxon>
        <taxon>metagenomes</taxon>
        <taxon>ecological metagenomes</taxon>
    </lineage>
</organism>
<proteinExistence type="predicted"/>
<dbReference type="InterPro" id="IPR036397">
    <property type="entry name" value="RNaseH_sf"/>
</dbReference>
<evidence type="ECO:0000313" key="1">
    <source>
        <dbReference type="EMBL" id="SVC55579.1"/>
    </source>
</evidence>
<reference evidence="1" key="1">
    <citation type="submission" date="2018-05" db="EMBL/GenBank/DDBJ databases">
        <authorList>
            <person name="Lanie J.A."/>
            <person name="Ng W.-L."/>
            <person name="Kazmierczak K.M."/>
            <person name="Andrzejewski T.M."/>
            <person name="Davidsen T.M."/>
            <person name="Wayne K.J."/>
            <person name="Tettelin H."/>
            <person name="Glass J.I."/>
            <person name="Rusch D."/>
            <person name="Podicherti R."/>
            <person name="Tsui H.-C.T."/>
            <person name="Winkler M.E."/>
        </authorList>
    </citation>
    <scope>NUCLEOTIDE SEQUENCE</scope>
</reference>
<feature type="non-terminal residue" evidence="1">
    <location>
        <position position="30"/>
    </location>
</feature>
<sequence>MVADAPMIEDALPELMEFMGNSPLVGHNID</sequence>
<name>A0A382N328_9ZZZZ</name>
<dbReference type="Gene3D" id="3.30.420.10">
    <property type="entry name" value="Ribonuclease H-like superfamily/Ribonuclease H"/>
    <property type="match status" value="1"/>
</dbReference>
<dbReference type="EMBL" id="UINC01097672">
    <property type="protein sequence ID" value="SVC55579.1"/>
    <property type="molecule type" value="Genomic_DNA"/>
</dbReference>
<gene>
    <name evidence="1" type="ORF">METZ01_LOCUS308433</name>
</gene>
<dbReference type="InterPro" id="IPR012337">
    <property type="entry name" value="RNaseH-like_sf"/>
</dbReference>
<dbReference type="SUPFAM" id="SSF53098">
    <property type="entry name" value="Ribonuclease H-like"/>
    <property type="match status" value="1"/>
</dbReference>